<dbReference type="AlphaFoldDB" id="A0A926Q5A9"/>
<dbReference type="PANTHER" id="PTHR43296:SF2">
    <property type="entry name" value="PEROXISOMAL 2,4-DIENOYL-COA REDUCTASE [(3E)-ENOYL-COA-PRODUCING]"/>
    <property type="match status" value="1"/>
</dbReference>
<evidence type="ECO:0000256" key="1">
    <source>
        <dbReference type="ARBA" id="ARBA00006484"/>
    </source>
</evidence>
<comment type="caution">
    <text evidence="4">The sequence shown here is derived from an EMBL/GenBank/DDBJ whole genome shotgun (WGS) entry which is preliminary data.</text>
</comment>
<sequence length="292" mass="32130">MYTDKMLRDDALKDKNIVVTGGGSGLGKAMTRYFLELGAKVAITSRNLEKLEDTAKELEDETGGTCFPVQCDVRHYDQVEAMLGQVIDAFGQVDVLLNNAAGNFISPTERLSANAFDTIIDIVLKGSKNCTLAFGKHWIEKKQQNTTVLNIVTTYAWTGSAYVVPSATAKAGVLAMTRSLAVEWAKYGIRFNAIAPGPFPTKGAWDRLLPGDLKEKFDLAKKVPLKRVGEHQELANLAAYLVSDFSAYLNGEVITIDGGEWLKGAGQFNLLEQIPEQMWDMLEEMIRSKKGK</sequence>
<dbReference type="PRINTS" id="PR00081">
    <property type="entry name" value="GDHRDH"/>
</dbReference>
<dbReference type="CDD" id="cd05369">
    <property type="entry name" value="TER_DECR_SDR_a"/>
    <property type="match status" value="1"/>
</dbReference>
<protein>
    <submittedName>
        <fullName evidence="4">SDR family oxidoreductase</fullName>
    </submittedName>
</protein>
<accession>A0A926Q5A9</accession>
<keyword evidence="2" id="KW-0521">NADP</keyword>
<keyword evidence="3" id="KW-0560">Oxidoreductase</keyword>
<evidence type="ECO:0000256" key="3">
    <source>
        <dbReference type="ARBA" id="ARBA00023002"/>
    </source>
</evidence>
<organism evidence="4 5">
    <name type="scientific">Sinomicrobium weinanense</name>
    <dbReference type="NCBI Taxonomy" id="2842200"/>
    <lineage>
        <taxon>Bacteria</taxon>
        <taxon>Pseudomonadati</taxon>
        <taxon>Bacteroidota</taxon>
        <taxon>Flavobacteriia</taxon>
        <taxon>Flavobacteriales</taxon>
        <taxon>Flavobacteriaceae</taxon>
        <taxon>Sinomicrobium</taxon>
    </lineage>
</organism>
<dbReference type="GO" id="GO:0009062">
    <property type="term" value="P:fatty acid catabolic process"/>
    <property type="evidence" value="ECO:0007669"/>
    <property type="project" value="InterPro"/>
</dbReference>
<dbReference type="GO" id="GO:0008670">
    <property type="term" value="F:2,4-dienoyl-CoA reductase (NADPH) activity"/>
    <property type="evidence" value="ECO:0007669"/>
    <property type="project" value="InterPro"/>
</dbReference>
<dbReference type="Gene3D" id="3.40.50.720">
    <property type="entry name" value="NAD(P)-binding Rossmann-like Domain"/>
    <property type="match status" value="1"/>
</dbReference>
<dbReference type="FunFam" id="3.40.50.720:FF:000084">
    <property type="entry name" value="Short-chain dehydrogenase reductase"/>
    <property type="match status" value="1"/>
</dbReference>
<dbReference type="SUPFAM" id="SSF51735">
    <property type="entry name" value="NAD(P)-binding Rossmann-fold domains"/>
    <property type="match status" value="1"/>
</dbReference>
<gene>
    <name evidence="4" type="ORF">IBL28_18410</name>
</gene>
<name>A0A926Q5A9_9FLAO</name>
<dbReference type="EMBL" id="JACVDC010000081">
    <property type="protein sequence ID" value="MBC9797951.1"/>
    <property type="molecule type" value="Genomic_DNA"/>
</dbReference>
<keyword evidence="5" id="KW-1185">Reference proteome</keyword>
<dbReference type="Pfam" id="PF13561">
    <property type="entry name" value="adh_short_C2"/>
    <property type="match status" value="1"/>
</dbReference>
<evidence type="ECO:0000313" key="4">
    <source>
        <dbReference type="EMBL" id="MBC9797951.1"/>
    </source>
</evidence>
<proteinExistence type="inferred from homology"/>
<reference evidence="4 5" key="1">
    <citation type="submission" date="2020-09" db="EMBL/GenBank/DDBJ databases">
        <title>Sinomicrobium weinanense sp. nov., a halophilic bacteria isolated from saline-alkali soil.</title>
        <authorList>
            <person name="Wu P."/>
            <person name="Ren H."/>
            <person name="Mei Y."/>
            <person name="Liang Y."/>
            <person name="Chen Z."/>
        </authorList>
    </citation>
    <scope>NUCLEOTIDE SEQUENCE [LARGE SCALE GENOMIC DNA]</scope>
    <source>
        <strain evidence="4 5">FJxs</strain>
    </source>
</reference>
<comment type="similarity">
    <text evidence="1">Belongs to the short-chain dehydrogenases/reductases (SDR) family.</text>
</comment>
<dbReference type="PANTHER" id="PTHR43296">
    <property type="entry name" value="PEROXISOMAL 2,4-DIENOYL-COA REDUCTASE"/>
    <property type="match status" value="1"/>
</dbReference>
<dbReference type="InterPro" id="IPR002347">
    <property type="entry name" value="SDR_fam"/>
</dbReference>
<evidence type="ECO:0000313" key="5">
    <source>
        <dbReference type="Proteomes" id="UP000653730"/>
    </source>
</evidence>
<dbReference type="Proteomes" id="UP000653730">
    <property type="component" value="Unassembled WGS sequence"/>
</dbReference>
<evidence type="ECO:0000256" key="2">
    <source>
        <dbReference type="ARBA" id="ARBA00022857"/>
    </source>
</evidence>
<dbReference type="InterPro" id="IPR045017">
    <property type="entry name" value="DECR2-like"/>
</dbReference>
<dbReference type="InterPro" id="IPR036291">
    <property type="entry name" value="NAD(P)-bd_dom_sf"/>
</dbReference>
<dbReference type="RefSeq" id="WP_187967077.1">
    <property type="nucleotide sequence ID" value="NZ_JACVDC010000081.1"/>
</dbReference>